<proteinExistence type="predicted"/>
<name>A0A015IVP4_RHIIW</name>
<dbReference type="EMBL" id="JEMT01026912">
    <property type="protein sequence ID" value="EXX58350.1"/>
    <property type="molecule type" value="Genomic_DNA"/>
</dbReference>
<gene>
    <name evidence="1" type="ORF">RirG_198860</name>
</gene>
<comment type="caution">
    <text evidence="1">The sequence shown here is derived from an EMBL/GenBank/DDBJ whole genome shotgun (WGS) entry which is preliminary data.</text>
</comment>
<dbReference type="AlphaFoldDB" id="A0A015IVP4"/>
<accession>A0A015IVP4</accession>
<keyword evidence="2" id="KW-1185">Reference proteome</keyword>
<reference evidence="1 2" key="1">
    <citation type="submission" date="2014-02" db="EMBL/GenBank/DDBJ databases">
        <title>Single nucleus genome sequencing reveals high similarity among nuclei of an endomycorrhizal fungus.</title>
        <authorList>
            <person name="Lin K."/>
            <person name="Geurts R."/>
            <person name="Zhang Z."/>
            <person name="Limpens E."/>
            <person name="Saunders D.G."/>
            <person name="Mu D."/>
            <person name="Pang E."/>
            <person name="Cao H."/>
            <person name="Cha H."/>
            <person name="Lin T."/>
            <person name="Zhou Q."/>
            <person name="Shang Y."/>
            <person name="Li Y."/>
            <person name="Ivanov S."/>
            <person name="Sharma T."/>
            <person name="Velzen R.V."/>
            <person name="Ruijter N.D."/>
            <person name="Aanen D.K."/>
            <person name="Win J."/>
            <person name="Kamoun S."/>
            <person name="Bisseling T."/>
            <person name="Huang S."/>
        </authorList>
    </citation>
    <scope>NUCLEOTIDE SEQUENCE [LARGE SCALE GENOMIC DNA]</scope>
    <source>
        <strain evidence="2">DAOM197198w</strain>
    </source>
</reference>
<evidence type="ECO:0000313" key="2">
    <source>
        <dbReference type="Proteomes" id="UP000022910"/>
    </source>
</evidence>
<protein>
    <submittedName>
        <fullName evidence="1">Uncharacterized protein</fullName>
    </submittedName>
</protein>
<organism evidence="1 2">
    <name type="scientific">Rhizophagus irregularis (strain DAOM 197198w)</name>
    <name type="common">Glomus intraradices</name>
    <dbReference type="NCBI Taxonomy" id="1432141"/>
    <lineage>
        <taxon>Eukaryota</taxon>
        <taxon>Fungi</taxon>
        <taxon>Fungi incertae sedis</taxon>
        <taxon>Mucoromycota</taxon>
        <taxon>Glomeromycotina</taxon>
        <taxon>Glomeromycetes</taxon>
        <taxon>Glomerales</taxon>
        <taxon>Glomeraceae</taxon>
        <taxon>Rhizophagus</taxon>
    </lineage>
</organism>
<evidence type="ECO:0000313" key="1">
    <source>
        <dbReference type="EMBL" id="EXX58350.1"/>
    </source>
</evidence>
<dbReference type="HOGENOM" id="CLU_1107616_0_0_1"/>
<dbReference type="OrthoDB" id="2430695at2759"/>
<sequence length="251" mass="28749">MSIHEYFNRKHTEWSITGFLNESNEDPFRAKIGLYLKSLETIYDYEHGKRQEMARFLLDKYRKAIKVAWQESSGFLVIHVFRPSNKTNTGAQEPKTDQEIAKKWENERTHKQVHIHQPTINGTVTAIGIVGTGTISGGTFGVETSKKKRNQEDYHEELQRKQARIDGENLQPIYNVQVPPPRVVTPPHPRVLSSPKPQEMKLKGMNLAQISGTLRTVRSMNMWTVNVLMTMTFLKNLSQSIGSLMNQCQLG</sequence>
<dbReference type="Proteomes" id="UP000022910">
    <property type="component" value="Unassembled WGS sequence"/>
</dbReference>